<feature type="transmembrane region" description="Helical" evidence="2">
    <location>
        <begin position="250"/>
        <end position="271"/>
    </location>
</feature>
<dbReference type="Proteomes" id="UP001600888">
    <property type="component" value="Unassembled WGS sequence"/>
</dbReference>
<feature type="compositionally biased region" description="Basic and acidic residues" evidence="1">
    <location>
        <begin position="292"/>
        <end position="303"/>
    </location>
</feature>
<evidence type="ECO:0000313" key="4">
    <source>
        <dbReference type="Proteomes" id="UP001600888"/>
    </source>
</evidence>
<sequence>MDDHNVLARRHDEHLDRMPLTTISILAPFSALIMSIVFVVYFAIRFYILEGFLLKRIYGATYTTMDETVRRGFVNHHIAGGTKILILIAAIYPFISVVFGTATFHTRFSGTTSPVTMGDILIVVSQMLMAMYIFELFYRPKISPVSVGHHVGTIMIRQSAIAISLDLIREPDADIEFSLCLVWGAFDIIAEFLPHVTIILYRVYPDSHNFLRRLFLAAMATTLSGTIAETIVTMYMFGSLWNRWTLAFKITTPMLHILFAAAQLWGSWNFYCLYQKQCRLLVAGRHNNTHAVEEAKTEPRSDPESLWPVGDPQRVQVD</sequence>
<organism evidence="3 4">
    <name type="scientific">Diaporthe vaccinii</name>
    <dbReference type="NCBI Taxonomy" id="105482"/>
    <lineage>
        <taxon>Eukaryota</taxon>
        <taxon>Fungi</taxon>
        <taxon>Dikarya</taxon>
        <taxon>Ascomycota</taxon>
        <taxon>Pezizomycotina</taxon>
        <taxon>Sordariomycetes</taxon>
        <taxon>Sordariomycetidae</taxon>
        <taxon>Diaporthales</taxon>
        <taxon>Diaporthaceae</taxon>
        <taxon>Diaporthe</taxon>
        <taxon>Diaporthe eres species complex</taxon>
    </lineage>
</organism>
<feature type="transmembrane region" description="Helical" evidence="2">
    <location>
        <begin position="25"/>
        <end position="48"/>
    </location>
</feature>
<name>A0ABR4EIQ4_9PEZI</name>
<feature type="transmembrane region" description="Helical" evidence="2">
    <location>
        <begin position="215"/>
        <end position="238"/>
    </location>
</feature>
<keyword evidence="2" id="KW-1133">Transmembrane helix</keyword>
<proteinExistence type="predicted"/>
<reference evidence="3 4" key="1">
    <citation type="submission" date="2024-03" db="EMBL/GenBank/DDBJ databases">
        <title>A high-quality draft genome sequence of Diaporthe vaccinii, a causative agent of upright dieback and viscid rot disease in cranberry plants.</title>
        <authorList>
            <person name="Sarrasin M."/>
            <person name="Lang B.F."/>
            <person name="Burger G."/>
        </authorList>
    </citation>
    <scope>NUCLEOTIDE SEQUENCE [LARGE SCALE GENOMIC DNA]</scope>
    <source>
        <strain evidence="3 4">IS7</strain>
    </source>
</reference>
<feature type="region of interest" description="Disordered" evidence="1">
    <location>
        <begin position="292"/>
        <end position="318"/>
    </location>
</feature>
<evidence type="ECO:0000313" key="3">
    <source>
        <dbReference type="EMBL" id="KAL2282285.1"/>
    </source>
</evidence>
<feature type="transmembrane region" description="Helical" evidence="2">
    <location>
        <begin position="84"/>
        <end position="108"/>
    </location>
</feature>
<accession>A0ABR4EIQ4</accession>
<gene>
    <name evidence="3" type="ORF">FJTKL_10908</name>
</gene>
<comment type="caution">
    <text evidence="3">The sequence shown here is derived from an EMBL/GenBank/DDBJ whole genome shotgun (WGS) entry which is preliminary data.</text>
</comment>
<protein>
    <recommendedName>
        <fullName evidence="5">Very-long-chain (3R)-3-hydroxyacyl-CoA dehydratase</fullName>
    </recommendedName>
</protein>
<evidence type="ECO:0000256" key="2">
    <source>
        <dbReference type="SAM" id="Phobius"/>
    </source>
</evidence>
<evidence type="ECO:0000256" key="1">
    <source>
        <dbReference type="SAM" id="MobiDB-lite"/>
    </source>
</evidence>
<evidence type="ECO:0008006" key="5">
    <source>
        <dbReference type="Google" id="ProtNLM"/>
    </source>
</evidence>
<dbReference type="EMBL" id="JBAWTH010000050">
    <property type="protein sequence ID" value="KAL2282285.1"/>
    <property type="molecule type" value="Genomic_DNA"/>
</dbReference>
<keyword evidence="2" id="KW-0472">Membrane</keyword>
<feature type="transmembrane region" description="Helical" evidence="2">
    <location>
        <begin position="120"/>
        <end position="138"/>
    </location>
</feature>
<keyword evidence="4" id="KW-1185">Reference proteome</keyword>
<keyword evidence="2" id="KW-0812">Transmembrane</keyword>